<proteinExistence type="predicted"/>
<organism evidence="1 2">
    <name type="scientific">Paenibacillus lutimineralis</name>
    <dbReference type="NCBI Taxonomy" id="2707005"/>
    <lineage>
        <taxon>Bacteria</taxon>
        <taxon>Bacillati</taxon>
        <taxon>Bacillota</taxon>
        <taxon>Bacilli</taxon>
        <taxon>Bacillales</taxon>
        <taxon>Paenibacillaceae</taxon>
        <taxon>Paenibacillus</taxon>
    </lineage>
</organism>
<dbReference type="Proteomes" id="UP000270678">
    <property type="component" value="Chromosome"/>
</dbReference>
<evidence type="ECO:0000313" key="2">
    <source>
        <dbReference type="Proteomes" id="UP000270678"/>
    </source>
</evidence>
<protein>
    <submittedName>
        <fullName evidence="1">XRE family transcriptional regulator</fullName>
    </submittedName>
</protein>
<accession>A0A3S9V4C2</accession>
<reference evidence="2" key="1">
    <citation type="submission" date="2018-12" db="EMBL/GenBank/DDBJ databases">
        <title>Complete genome sequence of Paenibacillus sp. MBLB1234.</title>
        <authorList>
            <person name="Nam Y.-D."/>
            <person name="Kang J."/>
            <person name="Chung W.-H."/>
            <person name="Park Y.S."/>
        </authorList>
    </citation>
    <scope>NUCLEOTIDE SEQUENCE [LARGE SCALE GENOMIC DNA]</scope>
    <source>
        <strain evidence="2">MBLB1234</strain>
    </source>
</reference>
<name>A0A3S9V4C2_9BACL</name>
<dbReference type="RefSeq" id="WP_127002960.1">
    <property type="nucleotide sequence ID" value="NZ_CP034346.1"/>
</dbReference>
<dbReference type="EMBL" id="CP034346">
    <property type="protein sequence ID" value="AZS17414.1"/>
    <property type="molecule type" value="Genomic_DNA"/>
</dbReference>
<dbReference type="KEGG" id="plut:EI981_25315"/>
<dbReference type="AlphaFoldDB" id="A0A3S9V4C2"/>
<dbReference type="OrthoDB" id="2064246at2"/>
<evidence type="ECO:0000313" key="1">
    <source>
        <dbReference type="EMBL" id="AZS17414.1"/>
    </source>
</evidence>
<sequence length="71" mass="8372">MYPNLVVEMGRKGLKRKDLAWMFKNRPATVSDKLNGKSPILIDEAMRIKDYYFPEFPLDYLFRQGGQTDEQ</sequence>
<keyword evidence="2" id="KW-1185">Reference proteome</keyword>
<gene>
    <name evidence="1" type="ORF">EI981_25315</name>
</gene>